<dbReference type="AlphaFoldDB" id="A0A3N6LHR0"/>
<dbReference type="GO" id="GO:0016874">
    <property type="term" value="F:ligase activity"/>
    <property type="evidence" value="ECO:0007669"/>
    <property type="project" value="UniProtKB-KW"/>
</dbReference>
<sequence>MRVIRGETQSLEADTAVTISLLERTAHDRTPVVRVWHPHRQVAFGRRDTNARQYDSARQIARREGFEPVERTVGGRAVAHTGTTVAFARCVPIDDPRTGLNERYESTSSDVRTALVELGVDARRGEPDDSFCPGTHSFRANGKLVGIAQRVRNDAALVSGIVLVRDHGEIARVLSPVYDALEVPFDPQSVGSLARAGGETDPAVVRSVLEDALTGTSCPSIEWV</sequence>
<feature type="domain" description="BPL/LPL catalytic" evidence="1">
    <location>
        <begin position="27"/>
        <end position="221"/>
    </location>
</feature>
<dbReference type="Gene3D" id="3.30.930.10">
    <property type="entry name" value="Bira Bifunctional Protein, Domain 2"/>
    <property type="match status" value="1"/>
</dbReference>
<protein>
    <submittedName>
        <fullName evidence="2">Lipoate--protein ligase family protein</fullName>
    </submittedName>
</protein>
<evidence type="ECO:0000313" key="3">
    <source>
        <dbReference type="Proteomes" id="UP000273828"/>
    </source>
</evidence>
<name>A0A3N6LHR0_9EURY</name>
<dbReference type="RefSeq" id="WP_124179619.1">
    <property type="nucleotide sequence ID" value="NZ_REFY01000007.1"/>
</dbReference>
<comment type="caution">
    <text evidence="2">The sequence shown here is derived from an EMBL/GenBank/DDBJ whole genome shotgun (WGS) entry which is preliminary data.</text>
</comment>
<dbReference type="SUPFAM" id="SSF55681">
    <property type="entry name" value="Class II aaRS and biotin synthetases"/>
    <property type="match status" value="1"/>
</dbReference>
<dbReference type="Proteomes" id="UP000273828">
    <property type="component" value="Unassembled WGS sequence"/>
</dbReference>
<dbReference type="PANTHER" id="PTHR43679">
    <property type="entry name" value="OCTANOYLTRANSFERASE LIPM-RELATED"/>
    <property type="match status" value="1"/>
</dbReference>
<dbReference type="Pfam" id="PF21948">
    <property type="entry name" value="LplA-B_cat"/>
    <property type="match status" value="1"/>
</dbReference>
<dbReference type="PROSITE" id="PS51733">
    <property type="entry name" value="BPL_LPL_CATALYTIC"/>
    <property type="match status" value="1"/>
</dbReference>
<evidence type="ECO:0000259" key="1">
    <source>
        <dbReference type="PROSITE" id="PS51733"/>
    </source>
</evidence>
<accession>A0A3N6LHR0</accession>
<gene>
    <name evidence="2" type="ORF">EA462_16440</name>
</gene>
<dbReference type="PANTHER" id="PTHR43679:SF2">
    <property type="entry name" value="OCTANOYL-[GCVH]:PROTEIN N-OCTANOYLTRANSFERASE"/>
    <property type="match status" value="1"/>
</dbReference>
<dbReference type="InterPro" id="IPR004143">
    <property type="entry name" value="BPL_LPL_catalytic"/>
</dbReference>
<dbReference type="InterPro" id="IPR045864">
    <property type="entry name" value="aa-tRNA-synth_II/BPL/LPL"/>
</dbReference>
<organism evidence="2 3">
    <name type="scientific">Natrarchaeobius halalkaliphilus</name>
    <dbReference type="NCBI Taxonomy" id="1679091"/>
    <lineage>
        <taxon>Archaea</taxon>
        <taxon>Methanobacteriati</taxon>
        <taxon>Methanobacteriota</taxon>
        <taxon>Stenosarchaea group</taxon>
        <taxon>Halobacteria</taxon>
        <taxon>Halobacteriales</taxon>
        <taxon>Natrialbaceae</taxon>
        <taxon>Natrarchaeobius</taxon>
    </lineage>
</organism>
<keyword evidence="3" id="KW-1185">Reference proteome</keyword>
<keyword evidence="2" id="KW-0436">Ligase</keyword>
<proteinExistence type="predicted"/>
<dbReference type="OrthoDB" id="192160at2157"/>
<evidence type="ECO:0000313" key="2">
    <source>
        <dbReference type="EMBL" id="RQG86724.1"/>
    </source>
</evidence>
<dbReference type="InterPro" id="IPR050664">
    <property type="entry name" value="Octanoyltrans_LipM/LipL"/>
</dbReference>
<dbReference type="EMBL" id="REFY01000007">
    <property type="protein sequence ID" value="RQG86724.1"/>
    <property type="molecule type" value="Genomic_DNA"/>
</dbReference>
<reference evidence="2 3" key="1">
    <citation type="submission" date="2018-10" db="EMBL/GenBank/DDBJ databases">
        <title>Natrarchaeobius chitinivorans gen. nov., sp. nov., and Natrarchaeobius haloalkaliphilus sp. nov., alkaliphilic, chitin-utilizing haloarchaea from hypersaline alkaline lakes.</title>
        <authorList>
            <person name="Sorokin D.Y."/>
            <person name="Elcheninov A.G."/>
            <person name="Kostrikina N.A."/>
            <person name="Bale N.J."/>
            <person name="Sinninghe Damste J.S."/>
            <person name="Khijniak T.V."/>
            <person name="Kublanov I.V."/>
            <person name="Toshchakov S.V."/>
        </authorList>
    </citation>
    <scope>NUCLEOTIDE SEQUENCE [LARGE SCALE GENOMIC DNA]</scope>
    <source>
        <strain evidence="2 3">AArcht-Sl</strain>
    </source>
</reference>